<name>A0A384ZY72_9CAUD</name>
<gene>
    <name evidence="1" type="ORF">AD1_166</name>
</gene>
<keyword evidence="2" id="KW-1185">Reference proteome</keyword>
<proteinExistence type="predicted"/>
<reference evidence="1 2" key="1">
    <citation type="journal article" date="2018" name="Front. Microbiol.">
        <title>Jumbo Bacteriophages Are Represented Within an Increasing Diversity of Environmental Viruses Infecting the Emerging Phytopathogen, Dickeya solani.</title>
        <authorList>
            <person name="Day A.W."/>
            <person name="Ahn J."/>
            <person name="Salmond G.P.C."/>
        </authorList>
    </citation>
    <scope>NUCLEOTIDE SEQUENCE [LARGE SCALE GENOMIC DNA]</scope>
</reference>
<evidence type="ECO:0000313" key="1">
    <source>
        <dbReference type="EMBL" id="AXG67210.1"/>
    </source>
</evidence>
<dbReference type="EMBL" id="MH460463">
    <property type="protein sequence ID" value="AXG67210.1"/>
    <property type="molecule type" value="Genomic_DNA"/>
</dbReference>
<evidence type="ECO:0000313" key="2">
    <source>
        <dbReference type="Proteomes" id="UP000262440"/>
    </source>
</evidence>
<accession>A0A384ZY72</accession>
<sequence>MNLHEIQPKPQNEFEALLRRALKEEGITLVHQSVLGAATAQLDVRVNVSIEGAATSLVDATYEKLTVVGMSDVRKTLGNCLMFLSCDSVEVLDTPIGCPPSYLFKGCIFCVGKRPEADIQTTYLAMHGIYPDLPPFGKLTSDQKKMISNHIAMLADYLRK</sequence>
<dbReference type="Proteomes" id="UP000262440">
    <property type="component" value="Segment"/>
</dbReference>
<protein>
    <submittedName>
        <fullName evidence="1">Uncharacterized protein</fullName>
    </submittedName>
</protein>
<organism evidence="1 2">
    <name type="scientific">Dickeya phage vB_DsoM_AD1</name>
    <dbReference type="NCBI Taxonomy" id="2283029"/>
    <lineage>
        <taxon>Viruses</taxon>
        <taxon>Duplodnaviria</taxon>
        <taxon>Heunggongvirae</taxon>
        <taxon>Uroviricota</taxon>
        <taxon>Caudoviricetes</taxon>
        <taxon>Alexandravirus</taxon>
        <taxon>Alexandravirus AD1</taxon>
    </lineage>
</organism>